<evidence type="ECO:0000313" key="2">
    <source>
        <dbReference type="EMBL" id="GBP47848.1"/>
    </source>
</evidence>
<reference evidence="2 3" key="1">
    <citation type="journal article" date="2019" name="Commun. Biol.">
        <title>The bagworm genome reveals a unique fibroin gene that provides high tensile strength.</title>
        <authorList>
            <person name="Kono N."/>
            <person name="Nakamura H."/>
            <person name="Ohtoshi R."/>
            <person name="Tomita M."/>
            <person name="Numata K."/>
            <person name="Arakawa K."/>
        </authorList>
    </citation>
    <scope>NUCLEOTIDE SEQUENCE [LARGE SCALE GENOMIC DNA]</scope>
</reference>
<comment type="caution">
    <text evidence="2">The sequence shown here is derived from an EMBL/GenBank/DDBJ whole genome shotgun (WGS) entry which is preliminary data.</text>
</comment>
<dbReference type="Proteomes" id="UP000299102">
    <property type="component" value="Unassembled WGS sequence"/>
</dbReference>
<name>A0A4C1W8Z7_EUMVA</name>
<accession>A0A4C1W8Z7</accession>
<proteinExistence type="predicted"/>
<dbReference type="AlphaFoldDB" id="A0A4C1W8Z7"/>
<keyword evidence="3" id="KW-1185">Reference proteome</keyword>
<protein>
    <submittedName>
        <fullName evidence="2">Uncharacterized protein</fullName>
    </submittedName>
</protein>
<evidence type="ECO:0000313" key="3">
    <source>
        <dbReference type="Proteomes" id="UP000299102"/>
    </source>
</evidence>
<dbReference type="EMBL" id="BGZK01000511">
    <property type="protein sequence ID" value="GBP47848.1"/>
    <property type="molecule type" value="Genomic_DNA"/>
</dbReference>
<sequence length="127" mass="14192">MGAITVFQVTKRINGVCWDTVKYCRVHFYFHVYGPCGSFPVSSSANEKAGHFYRDDRFGITDKRACKPRKSRSPPPPIDIQQQQGIGWGARTGLMEGKEGDIWGVGWGRGEWGDGEESRPLELLLTG</sequence>
<evidence type="ECO:0000256" key="1">
    <source>
        <dbReference type="SAM" id="MobiDB-lite"/>
    </source>
</evidence>
<feature type="region of interest" description="Disordered" evidence="1">
    <location>
        <begin position="60"/>
        <end position="85"/>
    </location>
</feature>
<gene>
    <name evidence="2" type="ORF">EVAR_43539_1</name>
</gene>
<organism evidence="2 3">
    <name type="scientific">Eumeta variegata</name>
    <name type="common">Bagworm moth</name>
    <name type="synonym">Eumeta japonica</name>
    <dbReference type="NCBI Taxonomy" id="151549"/>
    <lineage>
        <taxon>Eukaryota</taxon>
        <taxon>Metazoa</taxon>
        <taxon>Ecdysozoa</taxon>
        <taxon>Arthropoda</taxon>
        <taxon>Hexapoda</taxon>
        <taxon>Insecta</taxon>
        <taxon>Pterygota</taxon>
        <taxon>Neoptera</taxon>
        <taxon>Endopterygota</taxon>
        <taxon>Lepidoptera</taxon>
        <taxon>Glossata</taxon>
        <taxon>Ditrysia</taxon>
        <taxon>Tineoidea</taxon>
        <taxon>Psychidae</taxon>
        <taxon>Oiketicinae</taxon>
        <taxon>Eumeta</taxon>
    </lineage>
</organism>